<feature type="transmembrane region" description="Helical" evidence="4">
    <location>
        <begin position="107"/>
        <end position="128"/>
    </location>
</feature>
<proteinExistence type="predicted"/>
<comment type="caution">
    <text evidence="6">The sequence shown here is derived from an EMBL/GenBank/DDBJ whole genome shotgun (WGS) entry which is preliminary data.</text>
</comment>
<organism evidence="6 7">
    <name type="scientific">Candidatus Tagabacteria bacterium RIFCSPLOWO2_01_FULL_42_9</name>
    <dbReference type="NCBI Taxonomy" id="1802296"/>
    <lineage>
        <taxon>Bacteria</taxon>
        <taxon>Candidatus Tagaibacteriota</taxon>
    </lineage>
</organism>
<dbReference type="InterPro" id="IPR036259">
    <property type="entry name" value="MFS_trans_sf"/>
</dbReference>
<feature type="transmembrane region" description="Helical" evidence="4">
    <location>
        <begin position="52"/>
        <end position="70"/>
    </location>
</feature>
<dbReference type="EMBL" id="MHRA01000020">
    <property type="protein sequence ID" value="OHA15500.1"/>
    <property type="molecule type" value="Genomic_DNA"/>
</dbReference>
<dbReference type="Gene3D" id="1.20.1250.20">
    <property type="entry name" value="MFS general substrate transporter like domains"/>
    <property type="match status" value="1"/>
</dbReference>
<name>A0A1G2LV46_9BACT</name>
<dbReference type="Proteomes" id="UP000178116">
    <property type="component" value="Unassembled WGS sequence"/>
</dbReference>
<accession>A0A1G2LV46</accession>
<evidence type="ECO:0000256" key="2">
    <source>
        <dbReference type="ARBA" id="ARBA00022989"/>
    </source>
</evidence>
<dbReference type="InterPro" id="IPR020846">
    <property type="entry name" value="MFS_dom"/>
</dbReference>
<dbReference type="InterPro" id="IPR011701">
    <property type="entry name" value="MFS"/>
</dbReference>
<dbReference type="GO" id="GO:0022857">
    <property type="term" value="F:transmembrane transporter activity"/>
    <property type="evidence" value="ECO:0007669"/>
    <property type="project" value="InterPro"/>
</dbReference>
<evidence type="ECO:0000313" key="7">
    <source>
        <dbReference type="Proteomes" id="UP000178116"/>
    </source>
</evidence>
<evidence type="ECO:0000256" key="1">
    <source>
        <dbReference type="ARBA" id="ARBA00022692"/>
    </source>
</evidence>
<keyword evidence="3 4" id="KW-0472">Membrane</keyword>
<protein>
    <recommendedName>
        <fullName evidence="5">Major facilitator superfamily (MFS) profile domain-containing protein</fullName>
    </recommendedName>
</protein>
<feature type="transmembrane region" description="Helical" evidence="4">
    <location>
        <begin position="149"/>
        <end position="167"/>
    </location>
</feature>
<dbReference type="AlphaFoldDB" id="A0A1G2LV46"/>
<evidence type="ECO:0000259" key="5">
    <source>
        <dbReference type="PROSITE" id="PS50850"/>
    </source>
</evidence>
<feature type="transmembrane region" description="Helical" evidence="4">
    <location>
        <begin position="16"/>
        <end position="40"/>
    </location>
</feature>
<reference evidence="6 7" key="1">
    <citation type="journal article" date="2016" name="Nat. Commun.">
        <title>Thousands of microbial genomes shed light on interconnected biogeochemical processes in an aquifer system.</title>
        <authorList>
            <person name="Anantharaman K."/>
            <person name="Brown C.T."/>
            <person name="Hug L.A."/>
            <person name="Sharon I."/>
            <person name="Castelle C.J."/>
            <person name="Probst A.J."/>
            <person name="Thomas B.C."/>
            <person name="Singh A."/>
            <person name="Wilkins M.J."/>
            <person name="Karaoz U."/>
            <person name="Brodie E.L."/>
            <person name="Williams K.H."/>
            <person name="Hubbard S.S."/>
            <person name="Banfield J.F."/>
        </authorList>
    </citation>
    <scope>NUCLEOTIDE SEQUENCE [LARGE SCALE GENOMIC DNA]</scope>
</reference>
<evidence type="ECO:0000313" key="6">
    <source>
        <dbReference type="EMBL" id="OHA15500.1"/>
    </source>
</evidence>
<feature type="transmembrane region" description="Helical" evidence="4">
    <location>
        <begin position="82"/>
        <end position="101"/>
    </location>
</feature>
<sequence length="211" mass="23479">MNFRNFFQPINKIIKVLILSEFLIVSAFGFIAPIFALFIIDKIKGGTIETVGYASALYWVAAILIRLPIARYIDKTKTEKDDFLFMIFGSILIAAVPFLFIVSAKIWHIYLIQMLYGLGYSLRLPGWYAMFTRHIDKGKEGYEWSFDSLIAGAGSGVTAAVGGILAAKWGFGVLFTLVGAISIAGSISLIFLYYIVEPDHESGKNIELIKK</sequence>
<feature type="domain" description="Major facilitator superfamily (MFS) profile" evidence="5">
    <location>
        <begin position="13"/>
        <end position="211"/>
    </location>
</feature>
<evidence type="ECO:0000256" key="4">
    <source>
        <dbReference type="SAM" id="Phobius"/>
    </source>
</evidence>
<dbReference type="SUPFAM" id="SSF103473">
    <property type="entry name" value="MFS general substrate transporter"/>
    <property type="match status" value="1"/>
</dbReference>
<dbReference type="Pfam" id="PF07690">
    <property type="entry name" value="MFS_1"/>
    <property type="match status" value="1"/>
</dbReference>
<dbReference type="InterPro" id="IPR052714">
    <property type="entry name" value="MFS_Exporter"/>
</dbReference>
<keyword evidence="1 4" id="KW-0812">Transmembrane</keyword>
<dbReference type="PROSITE" id="PS50850">
    <property type="entry name" value="MFS"/>
    <property type="match status" value="1"/>
</dbReference>
<dbReference type="PANTHER" id="PTHR23531:SF1">
    <property type="entry name" value="QUINOLENE RESISTANCE PROTEIN NORA"/>
    <property type="match status" value="1"/>
</dbReference>
<feature type="transmembrane region" description="Helical" evidence="4">
    <location>
        <begin position="173"/>
        <end position="196"/>
    </location>
</feature>
<dbReference type="PANTHER" id="PTHR23531">
    <property type="entry name" value="QUINOLENE RESISTANCE PROTEIN NORA"/>
    <property type="match status" value="1"/>
</dbReference>
<keyword evidence="2 4" id="KW-1133">Transmembrane helix</keyword>
<gene>
    <name evidence="6" type="ORF">A3A10_02390</name>
</gene>
<evidence type="ECO:0000256" key="3">
    <source>
        <dbReference type="ARBA" id="ARBA00023136"/>
    </source>
</evidence>